<dbReference type="CDD" id="cd01400">
    <property type="entry name" value="6PGL"/>
    <property type="match status" value="1"/>
</dbReference>
<dbReference type="InterPro" id="IPR006148">
    <property type="entry name" value="Glc/Gal-6P_isomerase"/>
</dbReference>
<evidence type="ECO:0000313" key="10">
    <source>
        <dbReference type="Proteomes" id="UP000186406"/>
    </source>
</evidence>
<evidence type="ECO:0000256" key="2">
    <source>
        <dbReference type="ARBA" id="ARBA00002681"/>
    </source>
</evidence>
<dbReference type="UniPathway" id="UPA00115">
    <property type="reaction ID" value="UER00409"/>
</dbReference>
<dbReference type="InterPro" id="IPR037171">
    <property type="entry name" value="NagB/RpiA_transferase-like"/>
</dbReference>
<sequence>MNRLANSDELAATLAADTAAALRAAIAERGVAGLAVSGGRTPERFFGALSHQDLDWSRVTVTLVDERWVPETSPRSNAALVRRALIRNAAAAARFVPLYNGADTPEAGRAALEATVAALPFPFATVVLGMGDDGHTASFFPGGNELAHALDLGSPDRIVTMEADGAGEPRITFSLAALLHTDRLVLHIEGAGKLAVLEKAEAEGPAEEMPIRAILRQKRVPLNIYWCP</sequence>
<evidence type="ECO:0000256" key="3">
    <source>
        <dbReference type="ARBA" id="ARBA00004961"/>
    </source>
</evidence>
<dbReference type="NCBIfam" id="TIGR01198">
    <property type="entry name" value="pgl"/>
    <property type="match status" value="1"/>
</dbReference>
<dbReference type="SUPFAM" id="SSF100950">
    <property type="entry name" value="NagB/RpiA/CoA transferase-like"/>
    <property type="match status" value="1"/>
</dbReference>
<evidence type="ECO:0000313" key="9">
    <source>
        <dbReference type="EMBL" id="SHO60611.1"/>
    </source>
</evidence>
<dbReference type="RefSeq" id="WP_073625473.1">
    <property type="nucleotide sequence ID" value="NZ_FRXO01000001.1"/>
</dbReference>
<gene>
    <name evidence="7" type="primary">pgl</name>
    <name evidence="9" type="ORF">SAMN02745172_00353</name>
</gene>
<comment type="pathway">
    <text evidence="3 7">Carbohydrate degradation; pentose phosphate pathway; D-ribulose 5-phosphate from D-glucose 6-phosphate (oxidative stage): step 2/3.</text>
</comment>
<name>A0A1M7Z6T5_9HYPH</name>
<dbReference type="Pfam" id="PF01182">
    <property type="entry name" value="Glucosamine_iso"/>
    <property type="match status" value="1"/>
</dbReference>
<evidence type="ECO:0000256" key="6">
    <source>
        <dbReference type="ARBA" id="ARBA00020337"/>
    </source>
</evidence>
<dbReference type="GO" id="GO:0017057">
    <property type="term" value="F:6-phosphogluconolactonase activity"/>
    <property type="evidence" value="ECO:0007669"/>
    <property type="project" value="UniProtKB-UniRule"/>
</dbReference>
<comment type="catalytic activity">
    <reaction evidence="1 7">
        <text>6-phospho-D-glucono-1,5-lactone + H2O = 6-phospho-D-gluconate + H(+)</text>
        <dbReference type="Rhea" id="RHEA:12556"/>
        <dbReference type="ChEBI" id="CHEBI:15377"/>
        <dbReference type="ChEBI" id="CHEBI:15378"/>
        <dbReference type="ChEBI" id="CHEBI:57955"/>
        <dbReference type="ChEBI" id="CHEBI:58759"/>
        <dbReference type="EC" id="3.1.1.31"/>
    </reaction>
</comment>
<evidence type="ECO:0000256" key="4">
    <source>
        <dbReference type="ARBA" id="ARBA00010662"/>
    </source>
</evidence>
<dbReference type="EC" id="3.1.1.31" evidence="5 7"/>
<dbReference type="Proteomes" id="UP000186406">
    <property type="component" value="Unassembled WGS sequence"/>
</dbReference>
<organism evidence="9 10">
    <name type="scientific">Pseudoxanthobacter soli DSM 19599</name>
    <dbReference type="NCBI Taxonomy" id="1123029"/>
    <lineage>
        <taxon>Bacteria</taxon>
        <taxon>Pseudomonadati</taxon>
        <taxon>Pseudomonadota</taxon>
        <taxon>Alphaproteobacteria</taxon>
        <taxon>Hyphomicrobiales</taxon>
        <taxon>Segnochrobactraceae</taxon>
        <taxon>Pseudoxanthobacter</taxon>
    </lineage>
</organism>
<dbReference type="InterPro" id="IPR005900">
    <property type="entry name" value="6-phosphogluconolactonase_DevB"/>
</dbReference>
<evidence type="ECO:0000259" key="8">
    <source>
        <dbReference type="Pfam" id="PF01182"/>
    </source>
</evidence>
<dbReference type="AlphaFoldDB" id="A0A1M7Z6T5"/>
<reference evidence="9 10" key="1">
    <citation type="submission" date="2016-12" db="EMBL/GenBank/DDBJ databases">
        <authorList>
            <person name="Song W.-J."/>
            <person name="Kurnit D.M."/>
        </authorList>
    </citation>
    <scope>NUCLEOTIDE SEQUENCE [LARGE SCALE GENOMIC DNA]</scope>
    <source>
        <strain evidence="9 10">DSM 19599</strain>
    </source>
</reference>
<dbReference type="GO" id="GO:0006098">
    <property type="term" value="P:pentose-phosphate shunt"/>
    <property type="evidence" value="ECO:0007669"/>
    <property type="project" value="UniProtKB-UniPathway"/>
</dbReference>
<comment type="similarity">
    <text evidence="4 7">Belongs to the glucosamine/galactosamine-6-phosphate isomerase family. 6-phosphogluconolactonase subfamily.</text>
</comment>
<evidence type="ECO:0000256" key="7">
    <source>
        <dbReference type="RuleBase" id="RU365095"/>
    </source>
</evidence>
<comment type="function">
    <text evidence="2 7">Hydrolysis of 6-phosphogluconolactone to 6-phosphogluconate.</text>
</comment>
<dbReference type="EMBL" id="FRXO01000001">
    <property type="protein sequence ID" value="SHO60611.1"/>
    <property type="molecule type" value="Genomic_DNA"/>
</dbReference>
<keyword evidence="7" id="KW-0378">Hydrolase</keyword>
<dbReference type="InterPro" id="IPR039104">
    <property type="entry name" value="6PGL"/>
</dbReference>
<protein>
    <recommendedName>
        <fullName evidence="6 7">6-phosphogluconolactonase</fullName>
        <shortName evidence="7">6PGL</shortName>
        <ecNumber evidence="5 7">3.1.1.31</ecNumber>
    </recommendedName>
</protein>
<evidence type="ECO:0000256" key="1">
    <source>
        <dbReference type="ARBA" id="ARBA00000832"/>
    </source>
</evidence>
<proteinExistence type="inferred from homology"/>
<keyword evidence="10" id="KW-1185">Reference proteome</keyword>
<dbReference type="GO" id="GO:0005975">
    <property type="term" value="P:carbohydrate metabolic process"/>
    <property type="evidence" value="ECO:0007669"/>
    <property type="project" value="UniProtKB-UniRule"/>
</dbReference>
<evidence type="ECO:0000256" key="5">
    <source>
        <dbReference type="ARBA" id="ARBA00013198"/>
    </source>
</evidence>
<accession>A0A1M7Z6T5</accession>
<dbReference type="STRING" id="1123029.SAMN02745172_00353"/>
<dbReference type="PANTHER" id="PTHR11054">
    <property type="entry name" value="6-PHOSPHOGLUCONOLACTONASE"/>
    <property type="match status" value="1"/>
</dbReference>
<feature type="domain" description="Glucosamine/galactosamine-6-phosphate isomerase" evidence="8">
    <location>
        <begin position="6"/>
        <end position="217"/>
    </location>
</feature>
<dbReference type="Gene3D" id="3.40.50.1360">
    <property type="match status" value="1"/>
</dbReference>
<dbReference type="PANTHER" id="PTHR11054:SF0">
    <property type="entry name" value="6-PHOSPHOGLUCONOLACTONASE"/>
    <property type="match status" value="1"/>
</dbReference>